<gene>
    <name evidence="1" type="ORF">GJU41_19550</name>
</gene>
<organism evidence="1 2">
    <name type="scientific">Metabacillus idriensis</name>
    <dbReference type="NCBI Taxonomy" id="324768"/>
    <lineage>
        <taxon>Bacteria</taxon>
        <taxon>Bacillati</taxon>
        <taxon>Bacillota</taxon>
        <taxon>Bacilli</taxon>
        <taxon>Bacillales</taxon>
        <taxon>Bacillaceae</taxon>
        <taxon>Metabacillus</taxon>
    </lineage>
</organism>
<proteinExistence type="predicted"/>
<evidence type="ECO:0000313" key="1">
    <source>
        <dbReference type="EMBL" id="MRX56157.1"/>
    </source>
</evidence>
<reference evidence="1 2" key="1">
    <citation type="submission" date="2019-11" db="EMBL/GenBank/DDBJ databases">
        <title>Bacillus idriensis genome.</title>
        <authorList>
            <person name="Konopka E.N."/>
            <person name="Newman J.D."/>
        </authorList>
    </citation>
    <scope>NUCLEOTIDE SEQUENCE [LARGE SCALE GENOMIC DNA]</scope>
    <source>
        <strain evidence="1 2">DSM 19097</strain>
    </source>
</reference>
<dbReference type="EMBL" id="WKKF01000009">
    <property type="protein sequence ID" value="MRX56157.1"/>
    <property type="molecule type" value="Genomic_DNA"/>
</dbReference>
<sequence length="171" mass="19676">MKLEIENTFQNIIGFPLNGSSRSLDMAKFNFGKLIQGFDKWGNVTIEAEYSLHVQCSWRLSNQNKIITASKDIYIPRSDIDFEDDDFEWEEEGMNRFDELIESFLAEKKSKIYVSDTTADNLGGIKVFFSDGTVLEIFPDESTEDEFWRLFKPGKLDSHFVVTGLGIEKDC</sequence>
<dbReference type="Proteomes" id="UP000441585">
    <property type="component" value="Unassembled WGS sequence"/>
</dbReference>
<keyword evidence="2" id="KW-1185">Reference proteome</keyword>
<dbReference type="AlphaFoldDB" id="A0A6I2MG73"/>
<comment type="caution">
    <text evidence="1">The sequence shown here is derived from an EMBL/GenBank/DDBJ whole genome shotgun (WGS) entry which is preliminary data.</text>
</comment>
<accession>A0A6I2MG73</accession>
<name>A0A6I2MG73_9BACI</name>
<protein>
    <submittedName>
        <fullName evidence="1">Uncharacterized protein</fullName>
    </submittedName>
</protein>
<dbReference type="RefSeq" id="WP_154319304.1">
    <property type="nucleotide sequence ID" value="NZ_CAJGAA010000007.1"/>
</dbReference>
<evidence type="ECO:0000313" key="2">
    <source>
        <dbReference type="Proteomes" id="UP000441585"/>
    </source>
</evidence>